<reference evidence="12 13" key="1">
    <citation type="submission" date="2019-03" db="EMBL/GenBank/DDBJ databases">
        <title>The complete genome sequence of Swingsia_sp. F3b2 LMG30590(T).</title>
        <authorList>
            <person name="Chua K.-O."/>
            <person name="Chan K.-G."/>
            <person name="See-Too W.-S."/>
        </authorList>
    </citation>
    <scope>NUCLEOTIDE SEQUENCE [LARGE SCALE GENOMIC DNA]</scope>
    <source>
        <strain evidence="12 13">F3b2</strain>
    </source>
</reference>
<dbReference type="Gene3D" id="3.30.1130.10">
    <property type="match status" value="1"/>
</dbReference>
<evidence type="ECO:0000256" key="6">
    <source>
        <dbReference type="ARBA" id="ARBA00022777"/>
    </source>
</evidence>
<dbReference type="SUPFAM" id="SSF55083">
    <property type="entry name" value="6-hydroxymethyl-7,8-dihydropterin pyrophosphokinase, HPPK"/>
    <property type="match status" value="1"/>
</dbReference>
<dbReference type="InterPro" id="IPR006156">
    <property type="entry name" value="Dihydroneopterin_aldolase"/>
</dbReference>
<dbReference type="PANTHER" id="PTHR43071:SF1">
    <property type="entry name" value="2-AMINO-4-HYDROXY-6-HYDROXYMETHYLDIHYDROPTERIDINE PYROPHOSPHOKINASE"/>
    <property type="match status" value="1"/>
</dbReference>
<evidence type="ECO:0000256" key="4">
    <source>
        <dbReference type="ARBA" id="ARBA00022679"/>
    </source>
</evidence>
<dbReference type="GO" id="GO:0005524">
    <property type="term" value="F:ATP binding"/>
    <property type="evidence" value="ECO:0007669"/>
    <property type="project" value="UniProtKB-KW"/>
</dbReference>
<dbReference type="CDD" id="cd00483">
    <property type="entry name" value="HPPK"/>
    <property type="match status" value="1"/>
</dbReference>
<dbReference type="NCBIfam" id="TIGR01498">
    <property type="entry name" value="folK"/>
    <property type="match status" value="1"/>
</dbReference>
<evidence type="ECO:0000256" key="10">
    <source>
        <dbReference type="RuleBase" id="RU362079"/>
    </source>
</evidence>
<comment type="similarity">
    <text evidence="10">Belongs to the DHNA family.</text>
</comment>
<name>A0A4Y6UAI9_9PROT</name>
<dbReference type="OrthoDB" id="9808041at2"/>
<dbReference type="PROSITE" id="PS00794">
    <property type="entry name" value="HPPK"/>
    <property type="match status" value="1"/>
</dbReference>
<comment type="pathway">
    <text evidence="10">Cofactor biosynthesis; tetrahydrofolate biosynthesis; 2-amino-4-hydroxy-6-hydroxymethyl-7,8-dihydropteridine diphosphate from 7,8-dihydroneopterin triphosphate: step 3/4.</text>
</comment>
<dbReference type="NCBIfam" id="TIGR00526">
    <property type="entry name" value="folB_dom"/>
    <property type="match status" value="1"/>
</dbReference>
<dbReference type="GO" id="GO:0016301">
    <property type="term" value="F:kinase activity"/>
    <property type="evidence" value="ECO:0007669"/>
    <property type="project" value="UniProtKB-KW"/>
</dbReference>
<keyword evidence="13" id="KW-1185">Reference proteome</keyword>
<dbReference type="NCBIfam" id="TIGR00525">
    <property type="entry name" value="folB"/>
    <property type="match status" value="1"/>
</dbReference>
<dbReference type="PANTHER" id="PTHR43071">
    <property type="entry name" value="2-AMINO-4-HYDROXY-6-HYDROXYMETHYLDIHYDROPTERIDINE PYROPHOSPHOKINASE"/>
    <property type="match status" value="1"/>
</dbReference>
<sequence>MIVQPPATIHVDNLQLYGRHGVMEAENRLGQRFVVSLQAEVDVTAAVTGDDYNYAVCYGQLCDIAREVTEGPHLALVETLAARIGERVLARCPLVRRIVVRVDKPGAPVAMAFENVGVTLARSREVPVGFGLGANLANPADTLRVALERLGLEDGVVVDKASSLYQSAPWGVVDQPPFVNAVALGRTTLPPHDLLRLCKALEREGGRVPGRRWGERVLDVDLLFYGQTTHRDAVLTLPHPRFHERAFVLVPLAEVAPELEIAGKTVAQHVQALPRTPGDVTLLEPVTT</sequence>
<evidence type="ECO:0000313" key="12">
    <source>
        <dbReference type="EMBL" id="QDH13401.1"/>
    </source>
</evidence>
<dbReference type="AlphaFoldDB" id="A0A4Y6UAI9"/>
<dbReference type="Pfam" id="PF02152">
    <property type="entry name" value="FolB"/>
    <property type="match status" value="1"/>
</dbReference>
<dbReference type="EC" id="2.7.6.3" evidence="10"/>
<gene>
    <name evidence="12" type="primary">folK</name>
    <name evidence="12" type="ORF">E3E12_03365</name>
</gene>
<dbReference type="InterPro" id="IPR043133">
    <property type="entry name" value="GTP-CH-I_C/QueF"/>
</dbReference>
<dbReference type="KEGG" id="swf:E3E12_03365"/>
<protein>
    <recommendedName>
        <fullName evidence="10">Bifunctional folate synthesis protein</fullName>
    </recommendedName>
    <domain>
        <recommendedName>
            <fullName evidence="10">Dihydroneopterin aldolase</fullName>
            <shortName evidence="10">DHNA</shortName>
            <ecNumber evidence="10">4.1.2.25</ecNumber>
        </recommendedName>
        <alternativeName>
            <fullName evidence="10">7,8-dihydroneopterin aldolase</fullName>
        </alternativeName>
    </domain>
    <domain>
        <recommendedName>
            <fullName evidence="10">2-amino-4-hydroxy-6-hydroxymethyldihydropteridine pyrophosphokinase</fullName>
            <ecNumber evidence="10">2.7.6.3</ecNumber>
        </recommendedName>
        <alternativeName>
            <fullName evidence="10">6-hydroxymethyl-7,8-dihydropterin pyrophosphokinase</fullName>
            <shortName evidence="10">PPPK</shortName>
        </alternativeName>
        <alternativeName>
            <fullName evidence="10">7,8-dihydro-6-hydroxymethylpterin pyrophosphokinase</fullName>
            <shortName evidence="10">HPPK</shortName>
        </alternativeName>
    </domain>
</protein>
<dbReference type="Pfam" id="PF01288">
    <property type="entry name" value="HPPK"/>
    <property type="match status" value="1"/>
</dbReference>
<dbReference type="SMART" id="SM00905">
    <property type="entry name" value="FolB"/>
    <property type="match status" value="1"/>
</dbReference>
<dbReference type="UniPathway" id="UPA00077">
    <property type="reaction ID" value="UER00154"/>
</dbReference>
<dbReference type="InterPro" id="IPR000550">
    <property type="entry name" value="Hppk"/>
</dbReference>
<evidence type="ECO:0000256" key="7">
    <source>
        <dbReference type="ARBA" id="ARBA00022840"/>
    </source>
</evidence>
<keyword evidence="8 10" id="KW-0289">Folate biosynthesis</keyword>
<dbReference type="InterPro" id="IPR006157">
    <property type="entry name" value="FolB_dom"/>
</dbReference>
<evidence type="ECO:0000256" key="3">
    <source>
        <dbReference type="ARBA" id="ARBA00009640"/>
    </source>
</evidence>
<dbReference type="GO" id="GO:0046656">
    <property type="term" value="P:folic acid biosynthetic process"/>
    <property type="evidence" value="ECO:0007669"/>
    <property type="project" value="UniProtKB-UniRule"/>
</dbReference>
<evidence type="ECO:0000313" key="13">
    <source>
        <dbReference type="Proteomes" id="UP000318709"/>
    </source>
</evidence>
<evidence type="ECO:0000256" key="2">
    <source>
        <dbReference type="ARBA" id="ARBA00005810"/>
    </source>
</evidence>
<dbReference type="GO" id="GO:0046654">
    <property type="term" value="P:tetrahydrofolate biosynthetic process"/>
    <property type="evidence" value="ECO:0007669"/>
    <property type="project" value="UniProtKB-UniRule"/>
</dbReference>
<proteinExistence type="inferred from homology"/>
<evidence type="ECO:0000256" key="8">
    <source>
        <dbReference type="ARBA" id="ARBA00022909"/>
    </source>
</evidence>
<keyword evidence="6 12" id="KW-0418">Kinase</keyword>
<dbReference type="EC" id="4.1.2.25" evidence="10"/>
<evidence type="ECO:0000256" key="5">
    <source>
        <dbReference type="ARBA" id="ARBA00022741"/>
    </source>
</evidence>
<evidence type="ECO:0000256" key="1">
    <source>
        <dbReference type="ARBA" id="ARBA00005051"/>
    </source>
</evidence>
<comment type="catalytic activity">
    <reaction evidence="10">
        <text>7,8-dihydroneopterin = 6-hydroxymethyl-7,8-dihydropterin + glycolaldehyde</text>
        <dbReference type="Rhea" id="RHEA:10540"/>
        <dbReference type="ChEBI" id="CHEBI:17001"/>
        <dbReference type="ChEBI" id="CHEBI:17071"/>
        <dbReference type="ChEBI" id="CHEBI:44841"/>
        <dbReference type="EC" id="4.1.2.25"/>
    </reaction>
</comment>
<comment type="pathway">
    <text evidence="1">Cofactor biosynthesis; tetrahydrofolate biosynthesis; 2-amino-4-hydroxy-6-hydroxymethyl-7,8-dihydropteridine diphosphate from 7,8-dihydroneopterin triphosphate: step 4/4.</text>
</comment>
<comment type="function">
    <text evidence="9">Catalyzes the transfer of pyrophosphate from adenosine triphosphate (ATP) to 6-hydroxymethyl-7,8-dihydropterin, an enzymatic step in folate biosynthesis pathway.</text>
</comment>
<dbReference type="InterPro" id="IPR035907">
    <property type="entry name" value="Hppk_sf"/>
</dbReference>
<keyword evidence="7" id="KW-0067">ATP-binding</keyword>
<dbReference type="Gene3D" id="3.30.70.560">
    <property type="entry name" value="7,8-Dihydro-6-hydroxymethylpterin-pyrophosphokinase HPPK"/>
    <property type="match status" value="1"/>
</dbReference>
<dbReference type="CDD" id="cd00534">
    <property type="entry name" value="DHNA_DHNTPE"/>
    <property type="match status" value="1"/>
</dbReference>
<evidence type="ECO:0000256" key="9">
    <source>
        <dbReference type="ARBA" id="ARBA00029409"/>
    </source>
</evidence>
<organism evidence="12 13">
    <name type="scientific">Formicincola oecophyllae</name>
    <dbReference type="NCBI Taxonomy" id="2558361"/>
    <lineage>
        <taxon>Bacteria</taxon>
        <taxon>Pseudomonadati</taxon>
        <taxon>Pseudomonadota</taxon>
        <taxon>Alphaproteobacteria</taxon>
        <taxon>Acetobacterales</taxon>
        <taxon>Acetobacteraceae</taxon>
        <taxon>Formicincola</taxon>
    </lineage>
</organism>
<keyword evidence="10" id="KW-0456">Lyase</keyword>
<dbReference type="GO" id="GO:0003848">
    <property type="term" value="F:2-amino-4-hydroxy-6-hydroxymethyldihydropteridine diphosphokinase activity"/>
    <property type="evidence" value="ECO:0007669"/>
    <property type="project" value="UniProtKB-EC"/>
</dbReference>
<comment type="similarity">
    <text evidence="2">Belongs to the HPPK family.</text>
</comment>
<accession>A0A4Y6UAI9</accession>
<evidence type="ECO:0000259" key="11">
    <source>
        <dbReference type="PROSITE" id="PS00794"/>
    </source>
</evidence>
<dbReference type="GO" id="GO:0004150">
    <property type="term" value="F:dihydroneopterin aldolase activity"/>
    <property type="evidence" value="ECO:0007669"/>
    <property type="project" value="UniProtKB-UniRule"/>
</dbReference>
<dbReference type="RefSeq" id="WP_141443062.1">
    <property type="nucleotide sequence ID" value="NZ_CP038231.1"/>
</dbReference>
<feature type="domain" description="7,8-dihydro-6-hydroxymethylpterin-pyrophosphokinase" evidence="11">
    <location>
        <begin position="212"/>
        <end position="223"/>
    </location>
</feature>
<comment type="function">
    <text evidence="10">Catalyzes the conversion of 7,8-dihydroneopterin to 6-hydroxymethyl-7,8-dihydropterin.</text>
</comment>
<dbReference type="EMBL" id="CP038231">
    <property type="protein sequence ID" value="QDH13401.1"/>
    <property type="molecule type" value="Genomic_DNA"/>
</dbReference>
<dbReference type="SUPFAM" id="SSF55620">
    <property type="entry name" value="Tetrahydrobiopterin biosynthesis enzymes-like"/>
    <property type="match status" value="1"/>
</dbReference>
<comment type="similarity">
    <text evidence="3">In the N-terminal section; belongs to the DHNA family.</text>
</comment>
<dbReference type="Proteomes" id="UP000318709">
    <property type="component" value="Chromosome"/>
</dbReference>
<keyword evidence="5" id="KW-0547">Nucleotide-binding</keyword>
<keyword evidence="4 12" id="KW-0808">Transferase</keyword>